<keyword evidence="5" id="KW-0326">Glycosidase</keyword>
<dbReference type="InterPro" id="IPR001944">
    <property type="entry name" value="Glycoside_Hdrlase_35"/>
</dbReference>
<dbReference type="Pfam" id="PF01301">
    <property type="entry name" value="Glyco_hydro_35"/>
    <property type="match status" value="2"/>
</dbReference>
<dbReference type="Proteomes" id="UP000233551">
    <property type="component" value="Unassembled WGS sequence"/>
</dbReference>
<gene>
    <name evidence="8" type="ORF">CRG98_011409</name>
</gene>
<evidence type="ECO:0000256" key="4">
    <source>
        <dbReference type="ARBA" id="ARBA00022801"/>
    </source>
</evidence>
<evidence type="ECO:0000256" key="5">
    <source>
        <dbReference type="ARBA" id="ARBA00023295"/>
    </source>
</evidence>
<feature type="domain" description="Glycoside hydrolase 35 catalytic" evidence="6">
    <location>
        <begin position="67"/>
        <end position="111"/>
    </location>
</feature>
<dbReference type="STRING" id="22663.A0A2I0KIR3"/>
<sequence>MKDAKLFASQGGPIILSQIENEYNTIQLAFKEPGTRYIQGAGTMAVGLKMAAPWFMCRQKDAPDPVYYGGTNYGRSGYSFVTTRYYDEAPIDEYGLLREPKWGHLRDLHHALRLCSKALLWGMPSVQMFGHGIEARIDEQPGTNVCAAFLSNNIPQTPMSVTFRGTKYFLSQHSISILPDCKTVVYNTKTIVAQHSSRSHENPNAENKNFQGQMFRERIPNFEDSPLKLNSPLELFSATKDTTDYLWYTTR</sequence>
<dbReference type="EC" id="3.2.1.23" evidence="3"/>
<evidence type="ECO:0000259" key="7">
    <source>
        <dbReference type="Pfam" id="PF17834"/>
    </source>
</evidence>
<keyword evidence="9" id="KW-1185">Reference proteome</keyword>
<dbReference type="SUPFAM" id="SSF51445">
    <property type="entry name" value="(Trans)glycosidases"/>
    <property type="match status" value="1"/>
</dbReference>
<dbReference type="Gene3D" id="3.20.20.80">
    <property type="entry name" value="Glycosidases"/>
    <property type="match status" value="2"/>
</dbReference>
<evidence type="ECO:0000313" key="8">
    <source>
        <dbReference type="EMBL" id="PKI68210.1"/>
    </source>
</evidence>
<comment type="caution">
    <text evidence="8">The sequence shown here is derived from an EMBL/GenBank/DDBJ whole genome shotgun (WGS) entry which is preliminary data.</text>
</comment>
<feature type="domain" description="Beta-galactosidase beta-sandwich" evidence="7">
    <location>
        <begin position="144"/>
        <end position="189"/>
    </location>
</feature>
<name>A0A2I0KIR3_PUNGR</name>
<evidence type="ECO:0000256" key="2">
    <source>
        <dbReference type="ARBA" id="ARBA00009809"/>
    </source>
</evidence>
<dbReference type="GO" id="GO:0005975">
    <property type="term" value="P:carbohydrate metabolic process"/>
    <property type="evidence" value="ECO:0007669"/>
    <property type="project" value="InterPro"/>
</dbReference>
<dbReference type="InterPro" id="IPR041392">
    <property type="entry name" value="GHD"/>
</dbReference>
<dbReference type="PANTHER" id="PTHR23421">
    <property type="entry name" value="BETA-GALACTOSIDASE RELATED"/>
    <property type="match status" value="1"/>
</dbReference>
<comment type="catalytic activity">
    <reaction evidence="1">
        <text>Hydrolysis of terminal non-reducing beta-D-galactose residues in beta-D-galactosides.</text>
        <dbReference type="EC" id="3.2.1.23"/>
    </reaction>
</comment>
<accession>A0A2I0KIR3</accession>
<reference evidence="8 9" key="1">
    <citation type="submission" date="2017-11" db="EMBL/GenBank/DDBJ databases">
        <title>De-novo sequencing of pomegranate (Punica granatum L.) genome.</title>
        <authorList>
            <person name="Akparov Z."/>
            <person name="Amiraslanov A."/>
            <person name="Hajiyeva S."/>
            <person name="Abbasov M."/>
            <person name="Kaur K."/>
            <person name="Hamwieh A."/>
            <person name="Solovyev V."/>
            <person name="Salamov A."/>
            <person name="Braich B."/>
            <person name="Kosarev P."/>
            <person name="Mahmoud A."/>
            <person name="Hajiyev E."/>
            <person name="Babayeva S."/>
            <person name="Izzatullayeva V."/>
            <person name="Mammadov A."/>
            <person name="Mammadov A."/>
            <person name="Sharifova S."/>
            <person name="Ojaghi J."/>
            <person name="Eynullazada K."/>
            <person name="Bayramov B."/>
            <person name="Abdulazimova A."/>
            <person name="Shahmuradov I."/>
        </authorList>
    </citation>
    <scope>NUCLEOTIDE SEQUENCE [LARGE SCALE GENOMIC DNA]</scope>
    <source>
        <strain evidence="9">cv. AG2017</strain>
        <tissue evidence="8">Leaf</tissue>
    </source>
</reference>
<organism evidence="8 9">
    <name type="scientific">Punica granatum</name>
    <name type="common">Pomegranate</name>
    <dbReference type="NCBI Taxonomy" id="22663"/>
    <lineage>
        <taxon>Eukaryota</taxon>
        <taxon>Viridiplantae</taxon>
        <taxon>Streptophyta</taxon>
        <taxon>Embryophyta</taxon>
        <taxon>Tracheophyta</taxon>
        <taxon>Spermatophyta</taxon>
        <taxon>Magnoliopsida</taxon>
        <taxon>eudicotyledons</taxon>
        <taxon>Gunneridae</taxon>
        <taxon>Pentapetalae</taxon>
        <taxon>rosids</taxon>
        <taxon>malvids</taxon>
        <taxon>Myrtales</taxon>
        <taxon>Lythraceae</taxon>
        <taxon>Punica</taxon>
    </lineage>
</organism>
<comment type="similarity">
    <text evidence="2">Belongs to the glycosyl hydrolase 35 family.</text>
</comment>
<dbReference type="GO" id="GO:0004565">
    <property type="term" value="F:beta-galactosidase activity"/>
    <property type="evidence" value="ECO:0007669"/>
    <property type="project" value="UniProtKB-EC"/>
</dbReference>
<proteinExistence type="inferred from homology"/>
<dbReference type="Pfam" id="PF17834">
    <property type="entry name" value="GHD"/>
    <property type="match status" value="1"/>
</dbReference>
<evidence type="ECO:0000256" key="1">
    <source>
        <dbReference type="ARBA" id="ARBA00001412"/>
    </source>
</evidence>
<dbReference type="InterPro" id="IPR019801">
    <property type="entry name" value="Glyco_hydro_35_CS"/>
</dbReference>
<dbReference type="EMBL" id="PGOL01000567">
    <property type="protein sequence ID" value="PKI68210.1"/>
    <property type="molecule type" value="Genomic_DNA"/>
</dbReference>
<evidence type="ECO:0000256" key="3">
    <source>
        <dbReference type="ARBA" id="ARBA00012756"/>
    </source>
</evidence>
<protein>
    <recommendedName>
        <fullName evidence="3">beta-galactosidase</fullName>
        <ecNumber evidence="3">3.2.1.23</ecNumber>
    </recommendedName>
</protein>
<dbReference type="AlphaFoldDB" id="A0A2I0KIR3"/>
<evidence type="ECO:0000313" key="9">
    <source>
        <dbReference type="Proteomes" id="UP000233551"/>
    </source>
</evidence>
<evidence type="ECO:0000259" key="6">
    <source>
        <dbReference type="Pfam" id="PF01301"/>
    </source>
</evidence>
<keyword evidence="4" id="KW-0378">Hydrolase</keyword>
<feature type="domain" description="Glycoside hydrolase 35 catalytic" evidence="6">
    <location>
        <begin position="4"/>
        <end position="64"/>
    </location>
</feature>
<dbReference type="InterPro" id="IPR031330">
    <property type="entry name" value="Gly_Hdrlase_35_cat"/>
</dbReference>
<dbReference type="InterPro" id="IPR017853">
    <property type="entry name" value="GH"/>
</dbReference>
<dbReference type="PROSITE" id="PS01182">
    <property type="entry name" value="GLYCOSYL_HYDROL_F35"/>
    <property type="match status" value="1"/>
</dbReference>